<dbReference type="EC" id="2.7.7.7" evidence="3 16"/>
<evidence type="ECO:0000256" key="1">
    <source>
        <dbReference type="ARBA" id="ARBA00007705"/>
    </source>
</evidence>
<dbReference type="SUPFAM" id="SSF47807">
    <property type="entry name" value="5' to 3' exonuclease, C-terminal subdomain"/>
    <property type="match status" value="1"/>
</dbReference>
<dbReference type="InterPro" id="IPR036397">
    <property type="entry name" value="RNaseH_sf"/>
</dbReference>
<dbReference type="InterPro" id="IPR002421">
    <property type="entry name" value="5-3_exonuclease"/>
</dbReference>
<evidence type="ECO:0000256" key="14">
    <source>
        <dbReference type="ARBA" id="ARBA00023204"/>
    </source>
</evidence>
<dbReference type="InterPro" id="IPR019760">
    <property type="entry name" value="DNA-dir_DNA_pol_A_CS"/>
</dbReference>
<dbReference type="FunFam" id="1.10.150.20:FF:000003">
    <property type="entry name" value="DNA polymerase I"/>
    <property type="match status" value="1"/>
</dbReference>
<comment type="subunit">
    <text evidence="2">Single-chain monomer with multiple functions.</text>
</comment>
<dbReference type="EMBL" id="NFZW01000004">
    <property type="protein sequence ID" value="RFA38205.1"/>
    <property type="molecule type" value="Genomic_DNA"/>
</dbReference>
<reference evidence="22" key="1">
    <citation type="submission" date="2017-05" db="EMBL/GenBank/DDBJ databases">
        <authorList>
            <person name="Sharma S."/>
            <person name="Sidhu C."/>
            <person name="Pinnaka A.K."/>
        </authorList>
    </citation>
    <scope>NUCLEOTIDE SEQUENCE [LARGE SCALE GENOMIC DNA]</scope>
    <source>
        <strain evidence="22">AK93</strain>
    </source>
</reference>
<evidence type="ECO:0000256" key="12">
    <source>
        <dbReference type="ARBA" id="ARBA00022932"/>
    </source>
</evidence>
<dbReference type="InterPro" id="IPR012337">
    <property type="entry name" value="RNaseH-like_sf"/>
</dbReference>
<feature type="domain" description="3'-5' exonuclease" evidence="18">
    <location>
        <begin position="307"/>
        <end position="494"/>
    </location>
</feature>
<dbReference type="InterPro" id="IPR008918">
    <property type="entry name" value="HhH2"/>
</dbReference>
<dbReference type="GO" id="GO:0003677">
    <property type="term" value="F:DNA binding"/>
    <property type="evidence" value="ECO:0007669"/>
    <property type="project" value="UniProtKB-UniRule"/>
</dbReference>
<evidence type="ECO:0000256" key="2">
    <source>
        <dbReference type="ARBA" id="ARBA00011541"/>
    </source>
</evidence>
<dbReference type="GO" id="GO:0006302">
    <property type="term" value="P:double-strand break repair"/>
    <property type="evidence" value="ECO:0007669"/>
    <property type="project" value="TreeGrafter"/>
</dbReference>
<dbReference type="Gene3D" id="3.30.420.10">
    <property type="entry name" value="Ribonuclease H-like superfamily/Ribonuclease H"/>
    <property type="match status" value="1"/>
</dbReference>
<evidence type="ECO:0000256" key="5">
    <source>
        <dbReference type="ARBA" id="ARBA00022679"/>
    </source>
</evidence>
<dbReference type="SMART" id="SM00474">
    <property type="entry name" value="35EXOc"/>
    <property type="match status" value="1"/>
</dbReference>
<comment type="catalytic activity">
    <reaction evidence="15 17">
        <text>DNA(n) + a 2'-deoxyribonucleoside 5'-triphosphate = DNA(n+1) + diphosphate</text>
        <dbReference type="Rhea" id="RHEA:22508"/>
        <dbReference type="Rhea" id="RHEA-COMP:17339"/>
        <dbReference type="Rhea" id="RHEA-COMP:17340"/>
        <dbReference type="ChEBI" id="CHEBI:33019"/>
        <dbReference type="ChEBI" id="CHEBI:61560"/>
        <dbReference type="ChEBI" id="CHEBI:173112"/>
        <dbReference type="EC" id="2.7.7.7"/>
    </reaction>
</comment>
<name>A0A3E0X0L9_9GAMM</name>
<dbReference type="FunFam" id="3.30.420.10:FF:000026">
    <property type="entry name" value="DNA polymerase I"/>
    <property type="match status" value="1"/>
</dbReference>
<dbReference type="Pfam" id="PF01612">
    <property type="entry name" value="DNA_pol_A_exo1"/>
    <property type="match status" value="1"/>
</dbReference>
<dbReference type="InterPro" id="IPR036279">
    <property type="entry name" value="5-3_exonuclease_C_sf"/>
</dbReference>
<feature type="domain" description="5'-3' exonuclease" evidence="19">
    <location>
        <begin position="9"/>
        <end position="263"/>
    </location>
</feature>
<gene>
    <name evidence="17" type="primary">polA</name>
    <name evidence="21" type="ORF">CAL65_05005</name>
</gene>
<dbReference type="SUPFAM" id="SSF88723">
    <property type="entry name" value="PIN domain-like"/>
    <property type="match status" value="1"/>
</dbReference>
<dbReference type="GO" id="GO:0008409">
    <property type="term" value="F:5'-3' exonuclease activity"/>
    <property type="evidence" value="ECO:0007669"/>
    <property type="project" value="UniProtKB-UniRule"/>
</dbReference>
<dbReference type="Gene3D" id="3.30.70.370">
    <property type="match status" value="1"/>
</dbReference>
<dbReference type="CDD" id="cd09859">
    <property type="entry name" value="PIN_53EXO"/>
    <property type="match status" value="1"/>
</dbReference>
<dbReference type="OrthoDB" id="9806424at2"/>
<protein>
    <recommendedName>
        <fullName evidence="4 16">DNA polymerase I</fullName>
        <ecNumber evidence="3 16">2.7.7.7</ecNumber>
    </recommendedName>
</protein>
<dbReference type="CDD" id="cd08637">
    <property type="entry name" value="DNA_pol_A_pol_I_C"/>
    <property type="match status" value="1"/>
</dbReference>
<keyword evidence="7 17" id="KW-0235">DNA replication</keyword>
<dbReference type="GO" id="GO:0003887">
    <property type="term" value="F:DNA-directed DNA polymerase activity"/>
    <property type="evidence" value="ECO:0007669"/>
    <property type="project" value="UniProtKB-UniRule"/>
</dbReference>
<dbReference type="SUPFAM" id="SSF56672">
    <property type="entry name" value="DNA/RNA polymerases"/>
    <property type="match status" value="1"/>
</dbReference>
<dbReference type="PROSITE" id="PS00447">
    <property type="entry name" value="DNA_POLYMERASE_A"/>
    <property type="match status" value="1"/>
</dbReference>
<keyword evidence="9 17" id="KW-0227">DNA damage</keyword>
<dbReference type="GO" id="GO:0008408">
    <property type="term" value="F:3'-5' exonuclease activity"/>
    <property type="evidence" value="ECO:0007669"/>
    <property type="project" value="UniProtKB-UniRule"/>
</dbReference>
<evidence type="ECO:0000256" key="10">
    <source>
        <dbReference type="ARBA" id="ARBA00022801"/>
    </source>
</evidence>
<dbReference type="PRINTS" id="PR00868">
    <property type="entry name" value="DNAPOLI"/>
</dbReference>
<evidence type="ECO:0000256" key="8">
    <source>
        <dbReference type="ARBA" id="ARBA00022722"/>
    </source>
</evidence>
<comment type="similarity">
    <text evidence="1 17">Belongs to the DNA polymerase type-A family.</text>
</comment>
<dbReference type="Pfam" id="PF01367">
    <property type="entry name" value="5_3_exonuc"/>
    <property type="match status" value="1"/>
</dbReference>
<evidence type="ECO:0000313" key="22">
    <source>
        <dbReference type="Proteomes" id="UP000256763"/>
    </source>
</evidence>
<dbReference type="InterPro" id="IPR043502">
    <property type="entry name" value="DNA/RNA_pol_sf"/>
</dbReference>
<dbReference type="Gene3D" id="3.40.50.1010">
    <property type="entry name" value="5'-nuclease"/>
    <property type="match status" value="1"/>
</dbReference>
<dbReference type="SMART" id="SM00482">
    <property type="entry name" value="POLAc"/>
    <property type="match status" value="1"/>
</dbReference>
<comment type="caution">
    <text evidence="21">The sequence shown here is derived from an EMBL/GenBank/DDBJ whole genome shotgun (WGS) entry which is preliminary data.</text>
</comment>
<dbReference type="Proteomes" id="UP000256763">
    <property type="component" value="Unassembled WGS sequence"/>
</dbReference>
<dbReference type="PANTHER" id="PTHR10133">
    <property type="entry name" value="DNA POLYMERASE I"/>
    <property type="match status" value="1"/>
</dbReference>
<dbReference type="GO" id="GO:0006261">
    <property type="term" value="P:DNA-templated DNA replication"/>
    <property type="evidence" value="ECO:0007669"/>
    <property type="project" value="UniProtKB-UniRule"/>
</dbReference>
<dbReference type="Gene3D" id="1.10.150.20">
    <property type="entry name" value="5' to 3' exonuclease, C-terminal subdomain"/>
    <property type="match status" value="2"/>
</dbReference>
<dbReference type="NCBIfam" id="NF004397">
    <property type="entry name" value="PRK05755.1"/>
    <property type="match status" value="1"/>
</dbReference>
<sequence length="905" mass="100635">MANAELNDKPLLLVDGSSYLYRAFHALPPLTTSRGEPTGAMYGVLNMLRKLLDEYQPSHIGVVFDAPGKTFRDELFEAYKANRPSMPDDLRCQTQPLKDIVRAMGLPLIEQPGVEADDVIGTLAQVAREAGVRTVISTGDKDMAQLVDDSVTLLNTMSNTVLDIEGVQNKFGVGPECIIDYLALVGDTSDNIPGVPKVGPKTAAKWLNEYGSLDEVIRNADSIKGKIGENLRNNLEQLELSRKLATIKCDVELGFGIGDLQRKDPDRAQLAEAYQQWEFTGWLKQLKESESAAPGEDAPSTAAEVNYQCVLTWEEFEAWLLRLKETELFSFDLETDSLNYMEAAIVGISFAVETGEAAYVPVAHDYPEAPDQLDRDKVLQALKPLLEDPKRPKLGQNLKYDMSVLARYGIALQGVAHDTMLESYVLDSTATRHDMDSLALKYLGRRTTTFEEVAGKGVKQVTFDQVALEAATDYAAEDAEVTLALHRHLYPRLAEQDGPQRIYREIEVPLISVLSRMERAGVLVDSDMLAKQSAELAERIDEIEAAAHEEAGGAFNLSSPKQIQEILFEKQGLPVIQKTPKGAPSTAESVLAELAHEYRLPRLILDHRGLSKLRSTYTDKLPRLINPATGRVHTSYHQAVAATGRLSSSDPNLQNIPVRTPEGRRIRKAFIAEPGNKLIAADYSQVELRIMAHLSQDEGLRRAFAEGQDIHRATAAEVFGVALDKVSDEQRRAAKAINFGLIYGMSAFGLGKQLNIGRNEAQAYVDRYFHRYPGVADYMERTRKQAHEQGYVETVFGRRLYLPEINARNAQRRQYAERTAINAPMQGTAADIIKRAMLRLDGWLQKEHGDVRMVMQVHDELIFEVPEQAAEALSPRIQRFMTEAAELSVPLEVELGIGDDWESAH</sequence>
<keyword evidence="5 17" id="KW-0808">Transferase</keyword>
<dbReference type="InterPro" id="IPR029060">
    <property type="entry name" value="PIN-like_dom_sf"/>
</dbReference>
<dbReference type="InterPro" id="IPR002562">
    <property type="entry name" value="3'-5'_exonuclease_dom"/>
</dbReference>
<dbReference type="Pfam" id="PF02739">
    <property type="entry name" value="5_3_exonuc_N"/>
    <property type="match status" value="1"/>
</dbReference>
<dbReference type="PANTHER" id="PTHR10133:SF27">
    <property type="entry name" value="DNA POLYMERASE NU"/>
    <property type="match status" value="1"/>
</dbReference>
<dbReference type="FunFam" id="3.40.50.1010:FF:000001">
    <property type="entry name" value="DNA polymerase I"/>
    <property type="match status" value="1"/>
</dbReference>
<dbReference type="InterPro" id="IPR018320">
    <property type="entry name" value="DNA_polymerase_1"/>
</dbReference>
<evidence type="ECO:0000256" key="6">
    <source>
        <dbReference type="ARBA" id="ARBA00022695"/>
    </source>
</evidence>
<dbReference type="SUPFAM" id="SSF53098">
    <property type="entry name" value="Ribonuclease H-like"/>
    <property type="match status" value="1"/>
</dbReference>
<evidence type="ECO:0000256" key="16">
    <source>
        <dbReference type="NCBIfam" id="TIGR00593"/>
    </source>
</evidence>
<dbReference type="CDD" id="cd06139">
    <property type="entry name" value="DNA_polA_I_Ecoli_like_exo"/>
    <property type="match status" value="1"/>
</dbReference>
<dbReference type="Pfam" id="PF00476">
    <property type="entry name" value="DNA_pol_A"/>
    <property type="match status" value="1"/>
</dbReference>
<dbReference type="Gene3D" id="1.20.1060.10">
    <property type="entry name" value="Taq DNA Polymerase, Chain T, domain 4"/>
    <property type="match status" value="1"/>
</dbReference>
<keyword evidence="8" id="KW-0540">Nuclease</keyword>
<dbReference type="SMART" id="SM00279">
    <property type="entry name" value="HhH2"/>
    <property type="match status" value="1"/>
</dbReference>
<evidence type="ECO:0000313" key="21">
    <source>
        <dbReference type="EMBL" id="RFA38205.1"/>
    </source>
</evidence>
<dbReference type="InterPro" id="IPR002298">
    <property type="entry name" value="DNA_polymerase_A"/>
</dbReference>
<dbReference type="RefSeq" id="WP_116301053.1">
    <property type="nucleotide sequence ID" value="NZ_NFZV01000003.1"/>
</dbReference>
<accession>A0A3E0X0L9</accession>
<dbReference type="CDD" id="cd09898">
    <property type="entry name" value="H3TH_53EXO"/>
    <property type="match status" value="1"/>
</dbReference>
<evidence type="ECO:0000259" key="20">
    <source>
        <dbReference type="SMART" id="SM00482"/>
    </source>
</evidence>
<keyword evidence="22" id="KW-1185">Reference proteome</keyword>
<feature type="domain" description="DNA-directed DNA polymerase family A palm" evidence="20">
    <location>
        <begin position="663"/>
        <end position="869"/>
    </location>
</feature>
<comment type="function">
    <text evidence="17">In addition to polymerase activity, this DNA polymerase exhibits 3'-5' and 5'-3' exonuclease activity.</text>
</comment>
<dbReference type="InterPro" id="IPR020045">
    <property type="entry name" value="DNA_polI_H3TH"/>
</dbReference>
<evidence type="ECO:0000256" key="9">
    <source>
        <dbReference type="ARBA" id="ARBA00022763"/>
    </source>
</evidence>
<organism evidence="21 22">
    <name type="scientific">Alkalilimnicola ehrlichii</name>
    <dbReference type="NCBI Taxonomy" id="351052"/>
    <lineage>
        <taxon>Bacteria</taxon>
        <taxon>Pseudomonadati</taxon>
        <taxon>Pseudomonadota</taxon>
        <taxon>Gammaproteobacteria</taxon>
        <taxon>Chromatiales</taxon>
        <taxon>Ectothiorhodospiraceae</taxon>
        <taxon>Alkalilimnicola</taxon>
    </lineage>
</organism>
<keyword evidence="14 17" id="KW-0234">DNA repair</keyword>
<evidence type="ECO:0000256" key="7">
    <source>
        <dbReference type="ARBA" id="ARBA00022705"/>
    </source>
</evidence>
<dbReference type="SMART" id="SM00475">
    <property type="entry name" value="53EXOc"/>
    <property type="match status" value="1"/>
</dbReference>
<dbReference type="InterPro" id="IPR001098">
    <property type="entry name" value="DNA-dir_DNA_pol_A_palm_dom"/>
</dbReference>
<evidence type="ECO:0000256" key="15">
    <source>
        <dbReference type="ARBA" id="ARBA00049244"/>
    </source>
</evidence>
<keyword evidence="10 17" id="KW-0378">Hydrolase</keyword>
<keyword evidence="6 17" id="KW-0548">Nucleotidyltransferase</keyword>
<keyword evidence="13 17" id="KW-0238">DNA-binding</keyword>
<dbReference type="FunFam" id="1.20.1060.10:FF:000001">
    <property type="entry name" value="DNA polymerase I"/>
    <property type="match status" value="1"/>
</dbReference>
<evidence type="ECO:0000259" key="19">
    <source>
        <dbReference type="SMART" id="SM00475"/>
    </source>
</evidence>
<evidence type="ECO:0000256" key="17">
    <source>
        <dbReference type="RuleBase" id="RU004460"/>
    </source>
</evidence>
<evidence type="ECO:0000256" key="3">
    <source>
        <dbReference type="ARBA" id="ARBA00012417"/>
    </source>
</evidence>
<evidence type="ECO:0000259" key="18">
    <source>
        <dbReference type="SMART" id="SM00474"/>
    </source>
</evidence>
<dbReference type="NCBIfam" id="TIGR00593">
    <property type="entry name" value="pola"/>
    <property type="match status" value="1"/>
</dbReference>
<keyword evidence="11 17" id="KW-0269">Exonuclease</keyword>
<evidence type="ECO:0000256" key="11">
    <source>
        <dbReference type="ARBA" id="ARBA00022839"/>
    </source>
</evidence>
<dbReference type="AlphaFoldDB" id="A0A3E0X0L9"/>
<proteinExistence type="inferred from homology"/>
<keyword evidence="12 17" id="KW-0239">DNA-directed DNA polymerase</keyword>
<evidence type="ECO:0000256" key="13">
    <source>
        <dbReference type="ARBA" id="ARBA00023125"/>
    </source>
</evidence>
<dbReference type="InterPro" id="IPR020046">
    <property type="entry name" value="5-3_exonucl_a-hlix_arch_N"/>
</dbReference>
<evidence type="ECO:0000256" key="4">
    <source>
        <dbReference type="ARBA" id="ARBA00020311"/>
    </source>
</evidence>
<dbReference type="FunFam" id="1.10.150.20:FF:000002">
    <property type="entry name" value="DNA polymerase I"/>
    <property type="match status" value="1"/>
</dbReference>